<comment type="caution">
    <text evidence="1">The sequence shown here is derived from an EMBL/GenBank/DDBJ whole genome shotgun (WGS) entry which is preliminary data.</text>
</comment>
<proteinExistence type="predicted"/>
<dbReference type="RefSeq" id="WP_382388214.1">
    <property type="nucleotide sequence ID" value="NZ_JBHLWI010000037.1"/>
</dbReference>
<gene>
    <name evidence="1" type="ORF">ACFFIP_13660</name>
</gene>
<evidence type="ECO:0008006" key="3">
    <source>
        <dbReference type="Google" id="ProtNLM"/>
    </source>
</evidence>
<reference evidence="1 2" key="1">
    <citation type="submission" date="2024-09" db="EMBL/GenBank/DDBJ databases">
        <authorList>
            <person name="Sun Q."/>
            <person name="Mori K."/>
        </authorList>
    </citation>
    <scope>NUCLEOTIDE SEQUENCE [LARGE SCALE GENOMIC DNA]</scope>
    <source>
        <strain evidence="1 2">CCM 7650</strain>
    </source>
</reference>
<organism evidence="1 2">
    <name type="scientific">Fontibacter flavus</name>
    <dbReference type="NCBI Taxonomy" id="654838"/>
    <lineage>
        <taxon>Bacteria</taxon>
        <taxon>Pseudomonadati</taxon>
        <taxon>Bacteroidota</taxon>
        <taxon>Cytophagia</taxon>
        <taxon>Cytophagales</taxon>
        <taxon>Cyclobacteriaceae</taxon>
        <taxon>Fontibacter</taxon>
    </lineage>
</organism>
<accession>A0ABV6FV30</accession>
<name>A0ABV6FV30_9BACT</name>
<dbReference type="Proteomes" id="UP001589797">
    <property type="component" value="Unassembled WGS sequence"/>
</dbReference>
<evidence type="ECO:0000313" key="2">
    <source>
        <dbReference type="Proteomes" id="UP001589797"/>
    </source>
</evidence>
<sequence>MMKELCMRNLMEIRSLVSEIDPEAYRLPIPLLFGASIGQLVRKILEKYQASLVSMTYGAVEYTRKNGKVELQVEPEIAIKSIDDIYLQIEAIEKDNYMIMLYDFSEGIEENVNSIETTLFRELAYNLEHSNHHQVLIKIACVILGIEDLLPENFGVDPTIVNHDLKQNDNFLKPKKHAEK</sequence>
<protein>
    <recommendedName>
        <fullName evidence="3">DinB family protein</fullName>
    </recommendedName>
</protein>
<keyword evidence="2" id="KW-1185">Reference proteome</keyword>
<dbReference type="EMBL" id="JBHLWI010000037">
    <property type="protein sequence ID" value="MFC0263734.1"/>
    <property type="molecule type" value="Genomic_DNA"/>
</dbReference>
<evidence type="ECO:0000313" key="1">
    <source>
        <dbReference type="EMBL" id="MFC0263734.1"/>
    </source>
</evidence>